<dbReference type="Pfam" id="PF00403">
    <property type="entry name" value="HMA"/>
    <property type="match status" value="1"/>
</dbReference>
<evidence type="ECO:0000256" key="5">
    <source>
        <dbReference type="ARBA" id="ARBA00022741"/>
    </source>
</evidence>
<feature type="transmembrane region" description="Helical" evidence="10">
    <location>
        <begin position="125"/>
        <end position="144"/>
    </location>
</feature>
<evidence type="ECO:0000256" key="4">
    <source>
        <dbReference type="ARBA" id="ARBA00022723"/>
    </source>
</evidence>
<evidence type="ECO:0000313" key="13">
    <source>
        <dbReference type="Proteomes" id="UP000033103"/>
    </source>
</evidence>
<dbReference type="SFLD" id="SFLDF00027">
    <property type="entry name" value="p-type_atpase"/>
    <property type="match status" value="1"/>
</dbReference>
<comment type="subcellular location">
    <subcellularLocation>
        <location evidence="10">Cell membrane</location>
    </subcellularLocation>
    <subcellularLocation>
        <location evidence="1">Endomembrane system</location>
        <topology evidence="1">Multi-pass membrane protein</topology>
    </subcellularLocation>
</comment>
<dbReference type="STRING" id="187101.VC03_04630"/>
<feature type="transmembrane region" description="Helical" evidence="10">
    <location>
        <begin position="292"/>
        <end position="311"/>
    </location>
</feature>
<feature type="transmembrane region" description="Helical" evidence="10">
    <location>
        <begin position="71"/>
        <end position="90"/>
    </location>
</feature>
<dbReference type="GO" id="GO:0055070">
    <property type="term" value="P:copper ion homeostasis"/>
    <property type="evidence" value="ECO:0007669"/>
    <property type="project" value="TreeGrafter"/>
</dbReference>
<dbReference type="NCBIfam" id="TIGR01494">
    <property type="entry name" value="ATPase_P-type"/>
    <property type="match status" value="1"/>
</dbReference>
<dbReference type="HOGENOM" id="CLU_001771_0_3_0"/>
<dbReference type="InterPro" id="IPR036163">
    <property type="entry name" value="HMA_dom_sf"/>
</dbReference>
<dbReference type="SFLD" id="SFLDS00003">
    <property type="entry name" value="Haloacid_Dehalogenase"/>
    <property type="match status" value="1"/>
</dbReference>
<evidence type="ECO:0000256" key="8">
    <source>
        <dbReference type="ARBA" id="ARBA00022989"/>
    </source>
</evidence>
<name>A0A0E3ZBE2_9FUSO</name>
<dbReference type="SUPFAM" id="SSF55008">
    <property type="entry name" value="HMA, heavy metal-associated domain"/>
    <property type="match status" value="1"/>
</dbReference>
<dbReference type="InterPro" id="IPR006121">
    <property type="entry name" value="HMA_dom"/>
</dbReference>
<comment type="similarity">
    <text evidence="2 10">Belongs to the cation transport ATPase (P-type) (TC 3.A.3) family. Type IB subfamily.</text>
</comment>
<keyword evidence="10" id="KW-1003">Cell membrane</keyword>
<dbReference type="EMBL" id="CP011280">
    <property type="protein sequence ID" value="AKC95776.1"/>
    <property type="molecule type" value="Genomic_DNA"/>
</dbReference>
<dbReference type="InterPro" id="IPR008250">
    <property type="entry name" value="ATPase_P-typ_transduc_dom_A_sf"/>
</dbReference>
<dbReference type="InterPro" id="IPR023299">
    <property type="entry name" value="ATPase_P-typ_cyto_dom_N"/>
</dbReference>
<evidence type="ECO:0000256" key="2">
    <source>
        <dbReference type="ARBA" id="ARBA00006024"/>
    </source>
</evidence>
<keyword evidence="8 10" id="KW-1133">Transmembrane helix</keyword>
<dbReference type="InterPro" id="IPR036412">
    <property type="entry name" value="HAD-like_sf"/>
</dbReference>
<dbReference type="PATRIC" id="fig|1069640.6.peg.916"/>
<gene>
    <name evidence="12" type="ORF">VC03_04630</name>
</gene>
<dbReference type="NCBIfam" id="TIGR01511">
    <property type="entry name" value="ATPase-IB1_Cu"/>
    <property type="match status" value="1"/>
</dbReference>
<feature type="transmembrane region" description="Helical" evidence="10">
    <location>
        <begin position="150"/>
        <end position="166"/>
    </location>
</feature>
<dbReference type="Gene3D" id="3.40.1110.10">
    <property type="entry name" value="Calcium-transporting ATPase, cytoplasmic domain N"/>
    <property type="match status" value="1"/>
</dbReference>
<dbReference type="InterPro" id="IPR059000">
    <property type="entry name" value="ATPase_P-type_domA"/>
</dbReference>
<dbReference type="GO" id="GO:0012505">
    <property type="term" value="C:endomembrane system"/>
    <property type="evidence" value="ECO:0007669"/>
    <property type="project" value="UniProtKB-SubCell"/>
</dbReference>
<keyword evidence="7" id="KW-1278">Translocase</keyword>
<dbReference type="RefSeq" id="WP_046328880.1">
    <property type="nucleotide sequence ID" value="NZ_CP011280.1"/>
</dbReference>
<dbReference type="SUPFAM" id="SSF56784">
    <property type="entry name" value="HAD-like"/>
    <property type="match status" value="1"/>
</dbReference>
<dbReference type="SUPFAM" id="SSF81653">
    <property type="entry name" value="Calcium ATPase, transduction domain A"/>
    <property type="match status" value="1"/>
</dbReference>
<feature type="transmembrane region" description="Helical" evidence="10">
    <location>
        <begin position="612"/>
        <end position="632"/>
    </location>
</feature>
<proteinExistence type="inferred from homology"/>
<dbReference type="InterPro" id="IPR027256">
    <property type="entry name" value="P-typ_ATPase_IB"/>
</dbReference>
<evidence type="ECO:0000256" key="7">
    <source>
        <dbReference type="ARBA" id="ARBA00022967"/>
    </source>
</evidence>
<sequence>MKIYRIKGMSCSACAVKIEEGLEKYGVRAKVNFVSEKLVVEDDNSVDIVNIVSKLGYELIKDNENIEEKEVNLLPIGIIAIIVLILAMFHIQNSEYVQLILSLIVLILSRDILLIGVKSIFKLTFTMYSLISLGVLISFLYSVFNLKNNLIYFDGICMTIFIVLLGKKIEKRLKKNTSKAIENLTNIIPIKENIEIGTVLSLNKDMVASFDGKIIEGYGIFDEKLITGESKQKIKRENDRVYAGCKLIDGSIKYVVDIKKEDMVIYKIKNMLELACEIQSPITNFTDKVTKIFVPTVILIAIVTYILGRSINNAICVLLISCPCAIGLSIPICLVVTIGSLAKKNILIKDGSAILNATRIDKIVFDKTGTLTKGKPSIKDIEILQEDIDIVYNMEKNLSHPLAKAIKEYLKRKYVVEDKDIKVRNYQGLGVGYSDYLVGSINLLKRKGIDVSEINNKYDDLSKEGKTVILISKYKEIRGLVTLIDDINDNTPLFINYCKENHIDTSILSGDNMYTTRYIADKLGIEKYAFEVLPYNKSRYIENILEKNKVVAMVGDGINDITAINSADIGIAINNGAVPTLETSDVVINDLMDIPVLQEYSKLCLKYIKENLFFTLIYNIFGIMIATGIFGIQLTPMIASMCMILSSISVLLNTLRLKRSCNR</sequence>
<dbReference type="Proteomes" id="UP000033103">
    <property type="component" value="Chromosome"/>
</dbReference>
<dbReference type="Gene3D" id="2.70.150.10">
    <property type="entry name" value="Calcium-transporting ATPase, cytoplasmic transduction domain A"/>
    <property type="match status" value="1"/>
</dbReference>
<dbReference type="SFLD" id="SFLDG00002">
    <property type="entry name" value="C1.7:_P-type_atpase_like"/>
    <property type="match status" value="1"/>
</dbReference>
<dbReference type="GO" id="GO:0005886">
    <property type="term" value="C:plasma membrane"/>
    <property type="evidence" value="ECO:0007669"/>
    <property type="project" value="UniProtKB-SubCell"/>
</dbReference>
<dbReference type="NCBIfam" id="TIGR01525">
    <property type="entry name" value="ATPase-IB_hvy"/>
    <property type="match status" value="1"/>
</dbReference>
<evidence type="ECO:0000256" key="1">
    <source>
        <dbReference type="ARBA" id="ARBA00004127"/>
    </source>
</evidence>
<dbReference type="KEGG" id="sns:VC03_04630"/>
<dbReference type="Gene3D" id="3.40.50.1000">
    <property type="entry name" value="HAD superfamily/HAD-like"/>
    <property type="match status" value="1"/>
</dbReference>
<dbReference type="AlphaFoldDB" id="A0A0E3ZBE2"/>
<dbReference type="GO" id="GO:0005524">
    <property type="term" value="F:ATP binding"/>
    <property type="evidence" value="ECO:0007669"/>
    <property type="project" value="UniProtKB-UniRule"/>
</dbReference>
<dbReference type="OrthoDB" id="9813266at2"/>
<dbReference type="InterPro" id="IPR023214">
    <property type="entry name" value="HAD_sf"/>
</dbReference>
<protein>
    <recommendedName>
        <fullName evidence="11">HMA domain-containing protein</fullName>
    </recommendedName>
</protein>
<reference evidence="12 13" key="1">
    <citation type="journal article" date="2012" name="BMC Genomics">
        <title>Genomic sequence analysis and characterization of Sneathia amnii sp. nov.</title>
        <authorList>
            <consortium name="Vaginal Microbiome Consortium (additional members)"/>
            <person name="Harwich M.D.Jr."/>
            <person name="Serrano M.G."/>
            <person name="Fettweis J.M."/>
            <person name="Alves J.M."/>
            <person name="Reimers M.A."/>
            <person name="Buck G.A."/>
            <person name="Jefferson K.K."/>
        </authorList>
    </citation>
    <scope>NUCLEOTIDE SEQUENCE [LARGE SCALE GENOMIC DNA]</scope>
    <source>
        <strain evidence="12 13">SN35</strain>
    </source>
</reference>
<dbReference type="SUPFAM" id="SSF81665">
    <property type="entry name" value="Calcium ATPase, transmembrane domain M"/>
    <property type="match status" value="1"/>
</dbReference>
<evidence type="ECO:0000259" key="11">
    <source>
        <dbReference type="PROSITE" id="PS50846"/>
    </source>
</evidence>
<dbReference type="GO" id="GO:0043682">
    <property type="term" value="F:P-type divalent copper transporter activity"/>
    <property type="evidence" value="ECO:0007669"/>
    <property type="project" value="TreeGrafter"/>
</dbReference>
<feature type="transmembrane region" description="Helical" evidence="10">
    <location>
        <begin position="96"/>
        <end position="113"/>
    </location>
</feature>
<accession>A0A0E3ZBE2</accession>
<evidence type="ECO:0000256" key="10">
    <source>
        <dbReference type="RuleBase" id="RU362081"/>
    </source>
</evidence>
<keyword evidence="3 10" id="KW-0812">Transmembrane</keyword>
<dbReference type="GO" id="GO:0016887">
    <property type="term" value="F:ATP hydrolysis activity"/>
    <property type="evidence" value="ECO:0007669"/>
    <property type="project" value="InterPro"/>
</dbReference>
<dbReference type="InterPro" id="IPR001757">
    <property type="entry name" value="P_typ_ATPase"/>
</dbReference>
<dbReference type="InterPro" id="IPR044492">
    <property type="entry name" value="P_typ_ATPase_HD_dom"/>
</dbReference>
<keyword evidence="13" id="KW-1185">Reference proteome</keyword>
<dbReference type="Pfam" id="PF00122">
    <property type="entry name" value="E1-E2_ATPase"/>
    <property type="match status" value="1"/>
</dbReference>
<evidence type="ECO:0000256" key="3">
    <source>
        <dbReference type="ARBA" id="ARBA00022692"/>
    </source>
</evidence>
<dbReference type="GO" id="GO:0005507">
    <property type="term" value="F:copper ion binding"/>
    <property type="evidence" value="ECO:0007669"/>
    <property type="project" value="TreeGrafter"/>
</dbReference>
<organism evidence="12 13">
    <name type="scientific">Sneathia vaginalis</name>
    <dbReference type="NCBI Taxonomy" id="187101"/>
    <lineage>
        <taxon>Bacteria</taxon>
        <taxon>Fusobacteriati</taxon>
        <taxon>Fusobacteriota</taxon>
        <taxon>Fusobacteriia</taxon>
        <taxon>Fusobacteriales</taxon>
        <taxon>Leptotrichiaceae</taxon>
        <taxon>Sneathia</taxon>
    </lineage>
</organism>
<dbReference type="PRINTS" id="PR00119">
    <property type="entry name" value="CATATPASE"/>
</dbReference>
<dbReference type="InterPro" id="IPR018303">
    <property type="entry name" value="ATPase_P-typ_P_site"/>
</dbReference>
<keyword evidence="6 10" id="KW-0067">ATP-binding</keyword>
<feature type="transmembrane region" description="Helical" evidence="10">
    <location>
        <begin position="638"/>
        <end position="655"/>
    </location>
</feature>
<evidence type="ECO:0000256" key="9">
    <source>
        <dbReference type="ARBA" id="ARBA00023136"/>
    </source>
</evidence>
<dbReference type="InterPro" id="IPR023298">
    <property type="entry name" value="ATPase_P-typ_TM_dom_sf"/>
</dbReference>
<feature type="domain" description="HMA" evidence="11">
    <location>
        <begin position="1"/>
        <end position="60"/>
    </location>
</feature>
<dbReference type="PROSITE" id="PS00154">
    <property type="entry name" value="ATPASE_E1_E2"/>
    <property type="match status" value="1"/>
</dbReference>
<dbReference type="CDD" id="cd00371">
    <property type="entry name" value="HMA"/>
    <property type="match status" value="1"/>
</dbReference>
<dbReference type="PROSITE" id="PS50846">
    <property type="entry name" value="HMA_2"/>
    <property type="match status" value="1"/>
</dbReference>
<dbReference type="PANTHER" id="PTHR43520">
    <property type="entry name" value="ATP7, ISOFORM B"/>
    <property type="match status" value="1"/>
</dbReference>
<evidence type="ECO:0000313" key="12">
    <source>
        <dbReference type="EMBL" id="AKC95776.1"/>
    </source>
</evidence>
<keyword evidence="9 10" id="KW-0472">Membrane</keyword>
<dbReference type="PANTHER" id="PTHR43520:SF8">
    <property type="entry name" value="P-TYPE CU(+) TRANSPORTER"/>
    <property type="match status" value="1"/>
</dbReference>
<keyword evidence="4 10" id="KW-0479">Metal-binding</keyword>
<dbReference type="Pfam" id="PF00702">
    <property type="entry name" value="Hydrolase"/>
    <property type="match status" value="1"/>
</dbReference>
<dbReference type="Gene3D" id="3.30.70.100">
    <property type="match status" value="1"/>
</dbReference>
<evidence type="ECO:0000256" key="6">
    <source>
        <dbReference type="ARBA" id="ARBA00022840"/>
    </source>
</evidence>
<feature type="transmembrane region" description="Helical" evidence="10">
    <location>
        <begin position="317"/>
        <end position="342"/>
    </location>
</feature>
<keyword evidence="5 10" id="KW-0547">Nucleotide-binding</keyword>